<evidence type="ECO:0000256" key="1">
    <source>
        <dbReference type="PROSITE-ProRule" id="PRU00284"/>
    </source>
</evidence>
<reference evidence="5 6" key="1">
    <citation type="submission" date="2017-05" db="EMBL/GenBank/DDBJ databases">
        <title>Thiocyanate degradation by Thiohalobacter thiocyanaticus FOKN1.</title>
        <authorList>
            <person name="Oshiki M."/>
            <person name="Fukushima T."/>
            <person name="Kawano S."/>
            <person name="Nakagawa J."/>
        </authorList>
    </citation>
    <scope>NUCLEOTIDE SEQUENCE [LARGE SCALE GENOMIC DNA]</scope>
    <source>
        <strain evidence="5 6">FOKN1</strain>
    </source>
</reference>
<dbReference type="SUPFAM" id="SSF58104">
    <property type="entry name" value="Methyl-accepting chemotaxis protein (MCP) signaling domain"/>
    <property type="match status" value="1"/>
</dbReference>
<dbReference type="Pfam" id="PF08447">
    <property type="entry name" value="PAS_3"/>
    <property type="match status" value="2"/>
</dbReference>
<keyword evidence="1" id="KW-0807">Transducer</keyword>
<keyword evidence="6" id="KW-1185">Reference proteome</keyword>
<feature type="domain" description="PAC" evidence="4">
    <location>
        <begin position="93"/>
        <end position="145"/>
    </location>
</feature>
<dbReference type="GO" id="GO:0007165">
    <property type="term" value="P:signal transduction"/>
    <property type="evidence" value="ECO:0007669"/>
    <property type="project" value="UniProtKB-KW"/>
</dbReference>
<dbReference type="Proteomes" id="UP000218765">
    <property type="component" value="Chromosome"/>
</dbReference>
<accession>A0A1Z4VN41</accession>
<dbReference type="RefSeq" id="WP_096364700.1">
    <property type="nucleotide sequence ID" value="NZ_AP018052.1"/>
</dbReference>
<dbReference type="CDD" id="cd00130">
    <property type="entry name" value="PAS"/>
    <property type="match status" value="2"/>
</dbReference>
<dbReference type="SMART" id="SM00091">
    <property type="entry name" value="PAS"/>
    <property type="match status" value="2"/>
</dbReference>
<dbReference type="PROSITE" id="PS50112">
    <property type="entry name" value="PAS"/>
    <property type="match status" value="1"/>
</dbReference>
<protein>
    <submittedName>
        <fullName evidence="5">Methyl-accepting chemotaxis protein</fullName>
    </submittedName>
</protein>
<dbReference type="InterPro" id="IPR000700">
    <property type="entry name" value="PAS-assoc_C"/>
</dbReference>
<feature type="domain" description="Methyl-accepting transducer" evidence="2">
    <location>
        <begin position="242"/>
        <end position="433"/>
    </location>
</feature>
<dbReference type="InterPro" id="IPR000014">
    <property type="entry name" value="PAS"/>
</dbReference>
<dbReference type="InterPro" id="IPR035965">
    <property type="entry name" value="PAS-like_dom_sf"/>
</dbReference>
<name>A0A1Z4VN41_9GAMM</name>
<dbReference type="Pfam" id="PF00015">
    <property type="entry name" value="MCPsignal"/>
    <property type="match status" value="1"/>
</dbReference>
<dbReference type="GO" id="GO:0006935">
    <property type="term" value="P:chemotaxis"/>
    <property type="evidence" value="ECO:0007669"/>
    <property type="project" value="UniProtKB-ARBA"/>
</dbReference>
<evidence type="ECO:0000313" key="6">
    <source>
        <dbReference type="Proteomes" id="UP000218765"/>
    </source>
</evidence>
<feature type="domain" description="PAC" evidence="4">
    <location>
        <begin position="213"/>
        <end position="265"/>
    </location>
</feature>
<dbReference type="PANTHER" id="PTHR24422:SF10">
    <property type="entry name" value="CHEMOTAXIS PROTEIN METHYLTRANSFERASE 2"/>
    <property type="match status" value="1"/>
</dbReference>
<dbReference type="GO" id="GO:0016020">
    <property type="term" value="C:membrane"/>
    <property type="evidence" value="ECO:0007669"/>
    <property type="project" value="InterPro"/>
</dbReference>
<dbReference type="PROSITE" id="PS50111">
    <property type="entry name" value="CHEMOTAXIS_TRANSDUC_2"/>
    <property type="match status" value="1"/>
</dbReference>
<dbReference type="SMART" id="SM00283">
    <property type="entry name" value="MA"/>
    <property type="match status" value="1"/>
</dbReference>
<evidence type="ECO:0000259" key="2">
    <source>
        <dbReference type="PROSITE" id="PS50111"/>
    </source>
</evidence>
<dbReference type="AlphaFoldDB" id="A0A1Z4VN41"/>
<dbReference type="Gene3D" id="3.30.450.20">
    <property type="entry name" value="PAS domain"/>
    <property type="match status" value="2"/>
</dbReference>
<dbReference type="SUPFAM" id="SSF55785">
    <property type="entry name" value="PYP-like sensor domain (PAS domain)"/>
    <property type="match status" value="2"/>
</dbReference>
<dbReference type="InterPro" id="IPR050903">
    <property type="entry name" value="Bact_Chemotaxis_MeTrfase"/>
</dbReference>
<dbReference type="KEGG" id="ttc:FOKN1_0648"/>
<dbReference type="EMBL" id="AP018052">
    <property type="protein sequence ID" value="BAZ93050.1"/>
    <property type="molecule type" value="Genomic_DNA"/>
</dbReference>
<dbReference type="NCBIfam" id="TIGR00229">
    <property type="entry name" value="sensory_box"/>
    <property type="match status" value="2"/>
</dbReference>
<evidence type="ECO:0000259" key="4">
    <source>
        <dbReference type="PROSITE" id="PS50113"/>
    </source>
</evidence>
<dbReference type="InterPro" id="IPR001610">
    <property type="entry name" value="PAC"/>
</dbReference>
<evidence type="ECO:0000259" key="3">
    <source>
        <dbReference type="PROSITE" id="PS50112"/>
    </source>
</evidence>
<evidence type="ECO:0000313" key="5">
    <source>
        <dbReference type="EMBL" id="BAZ93050.1"/>
    </source>
</evidence>
<dbReference type="InterPro" id="IPR013655">
    <property type="entry name" value="PAS_fold_3"/>
</dbReference>
<feature type="domain" description="PAS" evidence="3">
    <location>
        <begin position="40"/>
        <end position="90"/>
    </location>
</feature>
<organism evidence="5 6">
    <name type="scientific">Thiohalobacter thiocyanaticus</name>
    <dbReference type="NCBI Taxonomy" id="585455"/>
    <lineage>
        <taxon>Bacteria</taxon>
        <taxon>Pseudomonadati</taxon>
        <taxon>Pseudomonadota</taxon>
        <taxon>Gammaproteobacteria</taxon>
        <taxon>Thiohalobacterales</taxon>
        <taxon>Thiohalobacteraceae</taxon>
        <taxon>Thiohalobacter</taxon>
    </lineage>
</organism>
<dbReference type="SMART" id="SM00086">
    <property type="entry name" value="PAC"/>
    <property type="match status" value="2"/>
</dbReference>
<dbReference type="Gene3D" id="1.10.287.950">
    <property type="entry name" value="Methyl-accepting chemotaxis protein"/>
    <property type="match status" value="1"/>
</dbReference>
<sequence>MLLTRKTRELIHDARKKASDCQAMLNAINNSVATILFTPEGDILAVNQLFSAVMGYEEAEVKGRHHRIFCEDDYADSREYADFWRSLQQGNSHSGTFARYRRNGDKVWLEASYFPIRDEDNRVVRIMKIASDVTDEQTRLREQTAVFDAINRSMAVIEFTPDGTVISANENFLRTMGYRLKEIKDQHHRMFCDDAFYREQPDFWDQLATGDLHTGQFQRRRADGTTVWLEASYNPIFDEQGRTEKVIKFATDITERVERAIQTQDATAIASATATQTAAIAERAGTSLARSLETSTRIEQGVDSSKTIISQLNEQSQNIENMVDTITAVADQTNLLALNAAIEAARAGEQGRGFAVVADEVRALAQRTANATGEISEVIEGILELSGNIERQIDSVLRVAGEGKSQVGEVERIVEEIRDGARGVIDAVASIRA</sequence>
<dbReference type="OrthoDB" id="9765776at2"/>
<proteinExistence type="predicted"/>
<dbReference type="PANTHER" id="PTHR24422">
    <property type="entry name" value="CHEMOTAXIS PROTEIN METHYLTRANSFERASE"/>
    <property type="match status" value="1"/>
</dbReference>
<dbReference type="InterPro" id="IPR004089">
    <property type="entry name" value="MCPsignal_dom"/>
</dbReference>
<dbReference type="PROSITE" id="PS50113">
    <property type="entry name" value="PAC"/>
    <property type="match status" value="2"/>
</dbReference>
<gene>
    <name evidence="5" type="ORF">FOKN1_0648</name>
</gene>